<dbReference type="STRING" id="2015173.A0A026WVE2"/>
<sequence length="114" mass="13319">MFKLELLISSLPNVDIKDLKANTDNEYHINILLCLYFWRALRGFDQANRAKFLQFVIIYISKVPLQGFATLEGLNSVQKFKIHREDRSTDNYGLPSAHTCFNQLDLPVYETLFF</sequence>
<proteinExistence type="predicted"/>
<dbReference type="Gene3D" id="3.30.2410.10">
    <property type="entry name" value="Hect, E3 ligase catalytic domain"/>
    <property type="match status" value="1"/>
</dbReference>
<protein>
    <recommendedName>
        <fullName evidence="3">HECT-type E3 ubiquitin transferase</fullName>
        <ecNumber evidence="3">2.3.2.26</ecNumber>
    </recommendedName>
</protein>
<accession>A0A026WVE2</accession>
<dbReference type="InterPro" id="IPR000569">
    <property type="entry name" value="HECT_dom"/>
</dbReference>
<evidence type="ECO:0000256" key="3">
    <source>
        <dbReference type="ARBA" id="ARBA00012485"/>
    </source>
</evidence>
<reference evidence="8 9" key="1">
    <citation type="journal article" date="2014" name="Curr. Biol.">
        <title>The genome of the clonal raider ant Cerapachys biroi.</title>
        <authorList>
            <person name="Oxley P.R."/>
            <person name="Ji L."/>
            <person name="Fetter-Pruneda I."/>
            <person name="McKenzie S.K."/>
            <person name="Li C."/>
            <person name="Hu H."/>
            <person name="Zhang G."/>
            <person name="Kronauer D.J."/>
        </authorList>
    </citation>
    <scope>NUCLEOTIDE SEQUENCE [LARGE SCALE GENOMIC DNA]</scope>
</reference>
<feature type="active site" description="Glycyl thioester intermediate" evidence="6">
    <location>
        <position position="100"/>
    </location>
</feature>
<evidence type="ECO:0000256" key="4">
    <source>
        <dbReference type="ARBA" id="ARBA00022679"/>
    </source>
</evidence>
<dbReference type="GO" id="GO:0009966">
    <property type="term" value="P:regulation of signal transduction"/>
    <property type="evidence" value="ECO:0007669"/>
    <property type="project" value="UniProtKB-ARBA"/>
</dbReference>
<evidence type="ECO:0000256" key="5">
    <source>
        <dbReference type="ARBA" id="ARBA00022786"/>
    </source>
</evidence>
<evidence type="ECO:0000259" key="7">
    <source>
        <dbReference type="PROSITE" id="PS50237"/>
    </source>
</evidence>
<organism evidence="8 9">
    <name type="scientific">Ooceraea biroi</name>
    <name type="common">Clonal raider ant</name>
    <name type="synonym">Cerapachys biroi</name>
    <dbReference type="NCBI Taxonomy" id="2015173"/>
    <lineage>
        <taxon>Eukaryota</taxon>
        <taxon>Metazoa</taxon>
        <taxon>Ecdysozoa</taxon>
        <taxon>Arthropoda</taxon>
        <taxon>Hexapoda</taxon>
        <taxon>Insecta</taxon>
        <taxon>Pterygota</taxon>
        <taxon>Neoptera</taxon>
        <taxon>Endopterygota</taxon>
        <taxon>Hymenoptera</taxon>
        <taxon>Apocrita</taxon>
        <taxon>Aculeata</taxon>
        <taxon>Formicoidea</taxon>
        <taxon>Formicidae</taxon>
        <taxon>Dorylinae</taxon>
        <taxon>Ooceraea</taxon>
    </lineage>
</organism>
<dbReference type="InterPro" id="IPR050409">
    <property type="entry name" value="E3_ubiq-protein_ligase"/>
</dbReference>
<feature type="domain" description="HECT" evidence="7">
    <location>
        <begin position="1"/>
        <end position="111"/>
    </location>
</feature>
<dbReference type="PANTHER" id="PTHR11254">
    <property type="entry name" value="HECT DOMAIN UBIQUITIN-PROTEIN LIGASE"/>
    <property type="match status" value="1"/>
</dbReference>
<dbReference type="Proteomes" id="UP000053097">
    <property type="component" value="Unassembled WGS sequence"/>
</dbReference>
<comment type="catalytic activity">
    <reaction evidence="1">
        <text>S-ubiquitinyl-[E2 ubiquitin-conjugating enzyme]-L-cysteine + [acceptor protein]-L-lysine = [E2 ubiquitin-conjugating enzyme]-L-cysteine + N(6)-ubiquitinyl-[acceptor protein]-L-lysine.</text>
        <dbReference type="EC" id="2.3.2.26"/>
    </reaction>
</comment>
<keyword evidence="4" id="KW-0808">Transferase</keyword>
<evidence type="ECO:0000256" key="1">
    <source>
        <dbReference type="ARBA" id="ARBA00000885"/>
    </source>
</evidence>
<dbReference type="AlphaFoldDB" id="A0A026WVE2"/>
<dbReference type="PROSITE" id="PS50237">
    <property type="entry name" value="HECT"/>
    <property type="match status" value="1"/>
</dbReference>
<evidence type="ECO:0000313" key="8">
    <source>
        <dbReference type="EMBL" id="EZA59601.1"/>
    </source>
</evidence>
<dbReference type="InterPro" id="IPR035983">
    <property type="entry name" value="Hect_E3_ubiquitin_ligase"/>
</dbReference>
<keyword evidence="5 6" id="KW-0833">Ubl conjugation pathway</keyword>
<gene>
    <name evidence="8" type="ORF">X777_17030</name>
</gene>
<dbReference type="PANTHER" id="PTHR11254:SF67">
    <property type="entry name" value="E3 UBIQUITIN-PROTEIN LIGASE HUWE1"/>
    <property type="match status" value="1"/>
</dbReference>
<evidence type="ECO:0000313" key="9">
    <source>
        <dbReference type="Proteomes" id="UP000053097"/>
    </source>
</evidence>
<comment type="pathway">
    <text evidence="2">Protein modification; protein ubiquitination.</text>
</comment>
<dbReference type="EMBL" id="KK107103">
    <property type="protein sequence ID" value="EZA59601.1"/>
    <property type="molecule type" value="Genomic_DNA"/>
</dbReference>
<dbReference type="EC" id="2.3.2.26" evidence="3"/>
<dbReference type="SUPFAM" id="SSF56204">
    <property type="entry name" value="Hect, E3 ligase catalytic domain"/>
    <property type="match status" value="1"/>
</dbReference>
<dbReference type="GO" id="GO:0005737">
    <property type="term" value="C:cytoplasm"/>
    <property type="evidence" value="ECO:0007669"/>
    <property type="project" value="TreeGrafter"/>
</dbReference>
<dbReference type="Pfam" id="PF00632">
    <property type="entry name" value="HECT"/>
    <property type="match status" value="1"/>
</dbReference>
<keyword evidence="9" id="KW-1185">Reference proteome</keyword>
<evidence type="ECO:0000256" key="2">
    <source>
        <dbReference type="ARBA" id="ARBA00004906"/>
    </source>
</evidence>
<name>A0A026WVE2_OOCBI</name>
<dbReference type="OMA" id="DNEYHIN"/>
<dbReference type="GO" id="GO:0005634">
    <property type="term" value="C:nucleus"/>
    <property type="evidence" value="ECO:0007669"/>
    <property type="project" value="TreeGrafter"/>
</dbReference>
<dbReference type="GO" id="GO:0000209">
    <property type="term" value="P:protein polyubiquitination"/>
    <property type="evidence" value="ECO:0007669"/>
    <property type="project" value="TreeGrafter"/>
</dbReference>
<dbReference type="GO" id="GO:0061630">
    <property type="term" value="F:ubiquitin protein ligase activity"/>
    <property type="evidence" value="ECO:0007669"/>
    <property type="project" value="UniProtKB-EC"/>
</dbReference>
<evidence type="ECO:0000256" key="6">
    <source>
        <dbReference type="PROSITE-ProRule" id="PRU00104"/>
    </source>
</evidence>
<dbReference type="GO" id="GO:0006511">
    <property type="term" value="P:ubiquitin-dependent protein catabolic process"/>
    <property type="evidence" value="ECO:0007669"/>
    <property type="project" value="TreeGrafter"/>
</dbReference>